<dbReference type="InterPro" id="IPR016181">
    <property type="entry name" value="Acyl_CoA_acyltransferase"/>
</dbReference>
<protein>
    <submittedName>
        <fullName evidence="2">Acetyltransferase</fullName>
    </submittedName>
</protein>
<accession>A0A1E7KWQ5</accession>
<dbReference type="PROSITE" id="PS51186">
    <property type="entry name" value="GNAT"/>
    <property type="match status" value="1"/>
</dbReference>
<reference evidence="2 3" key="1">
    <citation type="journal article" date="2016" name="Front. Microbiol.">
        <title>Comparative Genomics Analysis of Streptomyces Species Reveals Their Adaptation to the Marine Environment and Their Diversity at the Genomic Level.</title>
        <authorList>
            <person name="Tian X."/>
            <person name="Zhang Z."/>
            <person name="Yang T."/>
            <person name="Chen M."/>
            <person name="Li J."/>
            <person name="Chen F."/>
            <person name="Yang J."/>
            <person name="Li W."/>
            <person name="Zhang B."/>
            <person name="Zhang Z."/>
            <person name="Wu J."/>
            <person name="Zhang C."/>
            <person name="Long L."/>
            <person name="Xiao J."/>
        </authorList>
    </citation>
    <scope>NUCLEOTIDE SEQUENCE [LARGE SCALE GENOMIC DNA]</scope>
    <source>
        <strain evidence="2 3">SCSIO 10429</strain>
    </source>
</reference>
<keyword evidence="3" id="KW-1185">Reference proteome</keyword>
<dbReference type="GO" id="GO:0016747">
    <property type="term" value="F:acyltransferase activity, transferring groups other than amino-acyl groups"/>
    <property type="evidence" value="ECO:0007669"/>
    <property type="project" value="InterPro"/>
</dbReference>
<dbReference type="Gene3D" id="3.40.630.30">
    <property type="match status" value="1"/>
</dbReference>
<dbReference type="RefSeq" id="WP_070019692.1">
    <property type="nucleotide sequence ID" value="NZ_LJGW01000428.1"/>
</dbReference>
<dbReference type="InterPro" id="IPR013653">
    <property type="entry name" value="GCN5-like_dom"/>
</dbReference>
<dbReference type="AlphaFoldDB" id="A0A1E7KWQ5"/>
<comment type="caution">
    <text evidence="2">The sequence shown here is derived from an EMBL/GenBank/DDBJ whole genome shotgun (WGS) entry which is preliminary data.</text>
</comment>
<evidence type="ECO:0000259" key="1">
    <source>
        <dbReference type="PROSITE" id="PS51186"/>
    </source>
</evidence>
<proteinExistence type="predicted"/>
<dbReference type="SUPFAM" id="SSF55729">
    <property type="entry name" value="Acyl-CoA N-acyltransferases (Nat)"/>
    <property type="match status" value="1"/>
</dbReference>
<organism evidence="2 3">
    <name type="scientific">Streptomyces nanshensis</name>
    <dbReference type="NCBI Taxonomy" id="518642"/>
    <lineage>
        <taxon>Bacteria</taxon>
        <taxon>Bacillati</taxon>
        <taxon>Actinomycetota</taxon>
        <taxon>Actinomycetes</taxon>
        <taxon>Kitasatosporales</taxon>
        <taxon>Streptomycetaceae</taxon>
        <taxon>Streptomyces</taxon>
    </lineage>
</organism>
<evidence type="ECO:0000313" key="3">
    <source>
        <dbReference type="Proteomes" id="UP000176005"/>
    </source>
</evidence>
<dbReference type="PATRIC" id="fig|518642.10.peg.6099"/>
<keyword evidence="2" id="KW-0808">Transferase</keyword>
<dbReference type="Proteomes" id="UP000176005">
    <property type="component" value="Unassembled WGS sequence"/>
</dbReference>
<dbReference type="InterPro" id="IPR000182">
    <property type="entry name" value="GNAT_dom"/>
</dbReference>
<dbReference type="EMBL" id="LJGW01000428">
    <property type="protein sequence ID" value="OEV08351.1"/>
    <property type="molecule type" value="Genomic_DNA"/>
</dbReference>
<sequence length="292" mass="31410">MRPDDWHLTDDVDDFLSRTGDFLRSRPALHTMPLTVTERLRADGAVAYGGEVPLLGWLEQSGEVRATFHLVMPRGLSLTPLAPGPADALAARLAGLGRSLPVVGGQDDTAAAFARAWQRYTGAAPALRDRIRLYRLGTLTPPESLPDGRSRAAGERDREQFMSWCREFATDVGEAVSIDAASWAGTRFADKRFTFWETPDGTPVSMAGATPMVGGQVRVDPVYTPARLRGRGYAGAVTVEVSRAALAQGATDVVLFADAANPISNGLYQRIGFRRLADFAVYDFSAAAPAVS</sequence>
<feature type="domain" description="N-acetyltransferase" evidence="1">
    <location>
        <begin position="148"/>
        <end position="292"/>
    </location>
</feature>
<gene>
    <name evidence="2" type="ORF">AN218_26765</name>
</gene>
<evidence type="ECO:0000313" key="2">
    <source>
        <dbReference type="EMBL" id="OEV08351.1"/>
    </source>
</evidence>
<dbReference type="Pfam" id="PF08445">
    <property type="entry name" value="FR47"/>
    <property type="match status" value="1"/>
</dbReference>
<name>A0A1E7KWQ5_9ACTN</name>